<sequence length="188" mass="20658">MKRIKIITVFVAVAISMFLFSCSMKKIKDIKDKFDEPEQVENGIISDDSLAHASETEETTPAVKSTTETGEITAENSAPKKVFTGKVYEIVEDMPTFPGGVTELMNYLSKNTHYPAATKRDGIQGRVVVSFIVEPDGSISNAKLVRSVDANLDQEALRVVSEMPNWTPGKQGGNAVRVRYSLPIAFKL</sequence>
<evidence type="ECO:0000256" key="1">
    <source>
        <dbReference type="ARBA" id="ARBA00004383"/>
    </source>
</evidence>
<accession>A0ABS6YDI8</accession>
<dbReference type="PROSITE" id="PS52015">
    <property type="entry name" value="TONB_CTD"/>
    <property type="match status" value="1"/>
</dbReference>
<feature type="transmembrane region" description="Helical" evidence="11">
    <location>
        <begin position="6"/>
        <end position="24"/>
    </location>
</feature>
<proteinExistence type="inferred from homology"/>
<keyword evidence="4" id="KW-1003">Cell membrane</keyword>
<keyword evidence="5" id="KW-0997">Cell inner membrane</keyword>
<comment type="caution">
    <text evidence="13">The sequence shown here is derived from an EMBL/GenBank/DDBJ whole genome shotgun (WGS) entry which is preliminary data.</text>
</comment>
<keyword evidence="14" id="KW-1185">Reference proteome</keyword>
<dbReference type="InterPro" id="IPR037682">
    <property type="entry name" value="TonB_C"/>
</dbReference>
<dbReference type="InterPro" id="IPR006260">
    <property type="entry name" value="TonB/TolA_C"/>
</dbReference>
<name>A0ABS6YDI8_9BACT</name>
<dbReference type="Proteomes" id="UP000788426">
    <property type="component" value="Unassembled WGS sequence"/>
</dbReference>
<dbReference type="InterPro" id="IPR051045">
    <property type="entry name" value="TonB-dependent_transducer"/>
</dbReference>
<gene>
    <name evidence="13" type="ORF">KZO38_03360</name>
</gene>
<evidence type="ECO:0000313" key="14">
    <source>
        <dbReference type="Proteomes" id="UP000788426"/>
    </source>
</evidence>
<keyword evidence="6 11" id="KW-0812">Transmembrane</keyword>
<keyword evidence="9 11" id="KW-0472">Membrane</keyword>
<evidence type="ECO:0000256" key="11">
    <source>
        <dbReference type="SAM" id="Phobius"/>
    </source>
</evidence>
<dbReference type="NCBIfam" id="TIGR01352">
    <property type="entry name" value="tonB_Cterm"/>
    <property type="match status" value="1"/>
</dbReference>
<evidence type="ECO:0000256" key="7">
    <source>
        <dbReference type="ARBA" id="ARBA00022927"/>
    </source>
</evidence>
<feature type="compositionally biased region" description="Polar residues" evidence="10">
    <location>
        <begin position="62"/>
        <end position="74"/>
    </location>
</feature>
<comment type="subcellular location">
    <subcellularLocation>
        <location evidence="1">Cell inner membrane</location>
        <topology evidence="1">Single-pass membrane protein</topology>
        <orientation evidence="1">Periplasmic side</orientation>
    </subcellularLocation>
</comment>
<evidence type="ECO:0000256" key="5">
    <source>
        <dbReference type="ARBA" id="ARBA00022519"/>
    </source>
</evidence>
<organism evidence="13 14">
    <name type="scientific">Hoylesella nanceiensis</name>
    <dbReference type="NCBI Taxonomy" id="425941"/>
    <lineage>
        <taxon>Bacteria</taxon>
        <taxon>Pseudomonadati</taxon>
        <taxon>Bacteroidota</taxon>
        <taxon>Bacteroidia</taxon>
        <taxon>Bacteroidales</taxon>
        <taxon>Prevotellaceae</taxon>
        <taxon>Hoylesella</taxon>
    </lineage>
</organism>
<feature type="domain" description="TonB C-terminal" evidence="12">
    <location>
        <begin position="99"/>
        <end position="188"/>
    </location>
</feature>
<evidence type="ECO:0000256" key="6">
    <source>
        <dbReference type="ARBA" id="ARBA00022692"/>
    </source>
</evidence>
<evidence type="ECO:0000256" key="9">
    <source>
        <dbReference type="ARBA" id="ARBA00023136"/>
    </source>
</evidence>
<feature type="region of interest" description="Disordered" evidence="10">
    <location>
        <begin position="45"/>
        <end position="74"/>
    </location>
</feature>
<dbReference type="PANTHER" id="PTHR33446">
    <property type="entry name" value="PROTEIN TONB-RELATED"/>
    <property type="match status" value="1"/>
</dbReference>
<dbReference type="EMBL" id="JAHXCT010000002">
    <property type="protein sequence ID" value="MBW4768799.1"/>
    <property type="molecule type" value="Genomic_DNA"/>
</dbReference>
<dbReference type="Pfam" id="PF03544">
    <property type="entry name" value="TonB_C"/>
    <property type="match status" value="1"/>
</dbReference>
<evidence type="ECO:0000259" key="12">
    <source>
        <dbReference type="PROSITE" id="PS52015"/>
    </source>
</evidence>
<keyword evidence="3" id="KW-0813">Transport</keyword>
<keyword evidence="7" id="KW-0653">Protein transport</keyword>
<evidence type="ECO:0000256" key="10">
    <source>
        <dbReference type="SAM" id="MobiDB-lite"/>
    </source>
</evidence>
<evidence type="ECO:0000256" key="3">
    <source>
        <dbReference type="ARBA" id="ARBA00022448"/>
    </source>
</evidence>
<evidence type="ECO:0000313" key="13">
    <source>
        <dbReference type="EMBL" id="MBW4768799.1"/>
    </source>
</evidence>
<comment type="similarity">
    <text evidence="2">Belongs to the TonB family.</text>
</comment>
<dbReference type="PANTHER" id="PTHR33446:SF2">
    <property type="entry name" value="PROTEIN TONB"/>
    <property type="match status" value="1"/>
</dbReference>
<evidence type="ECO:0000256" key="2">
    <source>
        <dbReference type="ARBA" id="ARBA00006555"/>
    </source>
</evidence>
<evidence type="ECO:0000256" key="8">
    <source>
        <dbReference type="ARBA" id="ARBA00022989"/>
    </source>
</evidence>
<evidence type="ECO:0000256" key="4">
    <source>
        <dbReference type="ARBA" id="ARBA00022475"/>
    </source>
</evidence>
<protein>
    <submittedName>
        <fullName evidence="13">Energy transducer TonB</fullName>
    </submittedName>
</protein>
<reference evidence="13 14" key="1">
    <citation type="submission" date="2021-07" db="EMBL/GenBank/DDBJ databases">
        <title>Genomic diversity and antimicrobial resistance of Prevotella spp. isolated from chronic lung disease airways.</title>
        <authorList>
            <person name="Webb K.A."/>
            <person name="Olagoke O.S."/>
            <person name="Baird T."/>
            <person name="Neill J."/>
            <person name="Pham A."/>
            <person name="Wells T.J."/>
            <person name="Ramsay K.A."/>
            <person name="Bell S.C."/>
            <person name="Sarovich D.S."/>
            <person name="Price E.P."/>
        </authorList>
    </citation>
    <scope>NUCLEOTIDE SEQUENCE [LARGE SCALE GENOMIC DNA]</scope>
    <source>
        <strain evidence="13 14">SCHI0011.S.12</strain>
    </source>
</reference>
<keyword evidence="8 11" id="KW-1133">Transmembrane helix</keyword>
<dbReference type="PROSITE" id="PS51257">
    <property type="entry name" value="PROKAR_LIPOPROTEIN"/>
    <property type="match status" value="1"/>
</dbReference>